<dbReference type="Pfam" id="PF08282">
    <property type="entry name" value="Hydrolase_3"/>
    <property type="match status" value="1"/>
</dbReference>
<dbReference type="NCBIfam" id="TIGR01486">
    <property type="entry name" value="HAD-SF-IIB-MPGP"/>
    <property type="match status" value="1"/>
</dbReference>
<keyword evidence="5" id="KW-1185">Reference proteome</keyword>
<accession>A0ABR9G3K8</accession>
<dbReference type="Gene3D" id="3.30.980.20">
    <property type="entry name" value="Putative mannosyl-3-phosphoglycerate phosphatase, domain 2"/>
    <property type="match status" value="1"/>
</dbReference>
<organism evidence="4 5">
    <name type="scientific">Halomonas colorata</name>
    <dbReference type="NCBI Taxonomy" id="2742615"/>
    <lineage>
        <taxon>Bacteria</taxon>
        <taxon>Pseudomonadati</taxon>
        <taxon>Pseudomonadota</taxon>
        <taxon>Gammaproteobacteria</taxon>
        <taxon>Oceanospirillales</taxon>
        <taxon>Halomonadaceae</taxon>
        <taxon>Halomonas</taxon>
    </lineage>
</organism>
<dbReference type="InterPro" id="IPR036412">
    <property type="entry name" value="HAD-like_sf"/>
</dbReference>
<comment type="caution">
    <text evidence="4">The sequence shown here is derived from an EMBL/GenBank/DDBJ whole genome shotgun (WGS) entry which is preliminary data.</text>
</comment>
<dbReference type="EMBL" id="RRZB01000105">
    <property type="protein sequence ID" value="MBE0465489.1"/>
    <property type="molecule type" value="Genomic_DNA"/>
</dbReference>
<dbReference type="RefSeq" id="WP_192539904.1">
    <property type="nucleotide sequence ID" value="NZ_RRZB01000105.1"/>
</dbReference>
<gene>
    <name evidence="4" type="ORF">EI547_18900</name>
</gene>
<dbReference type="PANTHER" id="PTHR10000:SF8">
    <property type="entry name" value="HAD SUPERFAMILY HYDROLASE-LIKE, TYPE 3"/>
    <property type="match status" value="1"/>
</dbReference>
<dbReference type="InterPro" id="IPR006381">
    <property type="entry name" value="HAD-SF-IIB-MPGP"/>
</dbReference>
<keyword evidence="2 4" id="KW-0378">Hydrolase</keyword>
<evidence type="ECO:0000313" key="4">
    <source>
        <dbReference type="EMBL" id="MBE0465489.1"/>
    </source>
</evidence>
<keyword evidence="1" id="KW-0479">Metal-binding</keyword>
<dbReference type="SUPFAM" id="SSF56784">
    <property type="entry name" value="HAD-like"/>
    <property type="match status" value="1"/>
</dbReference>
<name>A0ABR9G3K8_9GAMM</name>
<proteinExistence type="predicted"/>
<evidence type="ECO:0000256" key="1">
    <source>
        <dbReference type="ARBA" id="ARBA00022723"/>
    </source>
</evidence>
<evidence type="ECO:0000256" key="2">
    <source>
        <dbReference type="ARBA" id="ARBA00022801"/>
    </source>
</evidence>
<dbReference type="InterPro" id="IPR023214">
    <property type="entry name" value="HAD_sf"/>
</dbReference>
<dbReference type="Proteomes" id="UP001645038">
    <property type="component" value="Unassembled WGS sequence"/>
</dbReference>
<evidence type="ECO:0000313" key="5">
    <source>
        <dbReference type="Proteomes" id="UP001645038"/>
    </source>
</evidence>
<dbReference type="Gene3D" id="3.40.50.1000">
    <property type="entry name" value="HAD superfamily/HAD-like"/>
    <property type="match status" value="1"/>
</dbReference>
<dbReference type="SFLD" id="SFLDG01142">
    <property type="entry name" value="C2.B.2:_Mannosyl-3-phosphoglyc"/>
    <property type="match status" value="1"/>
</dbReference>
<dbReference type="GO" id="GO:0016787">
    <property type="term" value="F:hydrolase activity"/>
    <property type="evidence" value="ECO:0007669"/>
    <property type="project" value="UniProtKB-KW"/>
</dbReference>
<protein>
    <submittedName>
        <fullName evidence="4">HAD-IIB family hydrolase</fullName>
    </submittedName>
</protein>
<keyword evidence="3" id="KW-0460">Magnesium</keyword>
<sequence>MSEHACTALLPELPDAEHRSRLVLTDLDGSLLDHHSYDFSPAAPSLSRLKQLGVPVIPVTSKTRAELLPLRELLGLTGTPFVAENGAIIGLPPSWCHARLDRPGNGRDGIVTKHAGVDIGFIRARLRVWRQRLDVRFTSMGELSVQDVVKLTGLDKTRAQDACKREGSEPLIWQDDAVSLENFRLALSGDGLELTQGGRFWHVMGRGADKGCAVTWLIKRFAKLRGCTPLSLGLGDGPNDLTMLEAVDQAVVIRGCHKAPVTPQAAALYRTNKAGPVGWAEGVAYWWEQDSRQLNLATKTVALTQ</sequence>
<dbReference type="InterPro" id="IPR006379">
    <property type="entry name" value="HAD-SF_hydro_IIB"/>
</dbReference>
<dbReference type="SFLD" id="SFLDG01140">
    <property type="entry name" value="C2.B:_Phosphomannomutase_and_P"/>
    <property type="match status" value="1"/>
</dbReference>
<dbReference type="PANTHER" id="PTHR10000">
    <property type="entry name" value="PHOSPHOSERINE PHOSPHATASE"/>
    <property type="match status" value="1"/>
</dbReference>
<reference evidence="4 5" key="1">
    <citation type="submission" date="2020-07" db="EMBL/GenBank/DDBJ databases">
        <title>Halophilic bacteria isolated from french cheeses.</title>
        <authorList>
            <person name="Kothe C.I."/>
            <person name="Farah-Kraiem B."/>
            <person name="Renault P."/>
            <person name="Dridi B."/>
        </authorList>
    </citation>
    <scope>NUCLEOTIDE SEQUENCE [LARGE SCALE GENOMIC DNA]</scope>
    <source>
        <strain evidence="4 5">FME20</strain>
    </source>
</reference>
<dbReference type="NCBIfam" id="TIGR01484">
    <property type="entry name" value="HAD-SF-IIB"/>
    <property type="match status" value="1"/>
</dbReference>
<evidence type="ECO:0000256" key="3">
    <source>
        <dbReference type="ARBA" id="ARBA00022842"/>
    </source>
</evidence>
<dbReference type="SFLD" id="SFLDS00003">
    <property type="entry name" value="Haloacid_Dehalogenase"/>
    <property type="match status" value="1"/>
</dbReference>